<protein>
    <submittedName>
        <fullName evidence="3">FAD-dependent oxidoreductase</fullName>
    </submittedName>
</protein>
<dbReference type="PANTHER" id="PTHR13847:SF289">
    <property type="entry name" value="GLYCINE OXIDASE"/>
    <property type="match status" value="1"/>
</dbReference>
<evidence type="ECO:0000259" key="2">
    <source>
        <dbReference type="Pfam" id="PF01266"/>
    </source>
</evidence>
<accession>A0ABP6WI73</accession>
<keyword evidence="1" id="KW-0560">Oxidoreductase</keyword>
<gene>
    <name evidence="3" type="ORF">GCM10022222_38910</name>
</gene>
<dbReference type="InterPro" id="IPR006076">
    <property type="entry name" value="FAD-dep_OxRdtase"/>
</dbReference>
<dbReference type="PRINTS" id="PR00419">
    <property type="entry name" value="ADXRDTASE"/>
</dbReference>
<dbReference type="EMBL" id="BAAAZN010000007">
    <property type="protein sequence ID" value="GAA3551573.1"/>
    <property type="molecule type" value="Genomic_DNA"/>
</dbReference>
<sequence>MHKGSSSTEHIAIIGAGPIGLCAAHYLRAAGARVTVIDRTTVGGGAARGNGGLIATTTATPLPAPGVVSDALRHLFSPTSAFFVRPAALAGAAPFLVRVALHSSARRFRQTLACLDLLSKDTGYLWQQLTDAGIGTSLSDAGQLRCFDSEPSAVADHAAYSELARRGLGEPPGDVVGAAELRGAEPGIGRAVVAGYTVPGERFANPSEFVDEMHESLAERGVEFIENTEISDLGEHPDHSWVKLDNGRLAVDQVLIAAGARSGSLAARFGVRLGIRPGKGYSFSVPVAELPKRVLYFNDAHCAAIPLAGKARIAGTMEFDGTFDRLNQARVDALRTVAARHLDGADWTRMTDVWVGPRPMTVDGAPAIGALSARGRVSIATGHNMIGFALAPATGSLVADLMTGRASRRTAELEAFSPHRFRLRPRRRRAA</sequence>
<keyword evidence="4" id="KW-1185">Reference proteome</keyword>
<organism evidence="3 4">
    <name type="scientific">Amycolatopsis ultiminotia</name>
    <dbReference type="NCBI Taxonomy" id="543629"/>
    <lineage>
        <taxon>Bacteria</taxon>
        <taxon>Bacillati</taxon>
        <taxon>Actinomycetota</taxon>
        <taxon>Actinomycetes</taxon>
        <taxon>Pseudonocardiales</taxon>
        <taxon>Pseudonocardiaceae</taxon>
        <taxon>Amycolatopsis</taxon>
    </lineage>
</organism>
<dbReference type="InterPro" id="IPR036188">
    <property type="entry name" value="FAD/NAD-bd_sf"/>
</dbReference>
<feature type="domain" description="FAD dependent oxidoreductase" evidence="2">
    <location>
        <begin position="11"/>
        <end position="401"/>
    </location>
</feature>
<dbReference type="Gene3D" id="3.50.50.60">
    <property type="entry name" value="FAD/NAD(P)-binding domain"/>
    <property type="match status" value="2"/>
</dbReference>
<evidence type="ECO:0000256" key="1">
    <source>
        <dbReference type="ARBA" id="ARBA00023002"/>
    </source>
</evidence>
<dbReference type="PANTHER" id="PTHR13847">
    <property type="entry name" value="SARCOSINE DEHYDROGENASE-RELATED"/>
    <property type="match status" value="1"/>
</dbReference>
<dbReference type="Gene3D" id="3.30.9.10">
    <property type="entry name" value="D-Amino Acid Oxidase, subunit A, domain 2"/>
    <property type="match status" value="1"/>
</dbReference>
<reference evidence="4" key="1">
    <citation type="journal article" date="2019" name="Int. J. Syst. Evol. Microbiol.">
        <title>The Global Catalogue of Microorganisms (GCM) 10K type strain sequencing project: providing services to taxonomists for standard genome sequencing and annotation.</title>
        <authorList>
            <consortium name="The Broad Institute Genomics Platform"/>
            <consortium name="The Broad Institute Genome Sequencing Center for Infectious Disease"/>
            <person name="Wu L."/>
            <person name="Ma J."/>
        </authorList>
    </citation>
    <scope>NUCLEOTIDE SEQUENCE [LARGE SCALE GENOMIC DNA]</scope>
    <source>
        <strain evidence="4">JCM 16898</strain>
    </source>
</reference>
<proteinExistence type="predicted"/>
<evidence type="ECO:0000313" key="3">
    <source>
        <dbReference type="EMBL" id="GAA3551573.1"/>
    </source>
</evidence>
<dbReference type="Proteomes" id="UP001500689">
    <property type="component" value="Unassembled WGS sequence"/>
</dbReference>
<dbReference type="RefSeq" id="WP_344861699.1">
    <property type="nucleotide sequence ID" value="NZ_BAAAZN010000007.1"/>
</dbReference>
<dbReference type="SUPFAM" id="SSF51905">
    <property type="entry name" value="FAD/NAD(P)-binding domain"/>
    <property type="match status" value="1"/>
</dbReference>
<name>A0ABP6WI73_9PSEU</name>
<dbReference type="Pfam" id="PF01266">
    <property type="entry name" value="DAO"/>
    <property type="match status" value="1"/>
</dbReference>
<evidence type="ECO:0000313" key="4">
    <source>
        <dbReference type="Proteomes" id="UP001500689"/>
    </source>
</evidence>
<dbReference type="SUPFAM" id="SSF54373">
    <property type="entry name" value="FAD-linked reductases, C-terminal domain"/>
    <property type="match status" value="1"/>
</dbReference>
<comment type="caution">
    <text evidence="3">The sequence shown here is derived from an EMBL/GenBank/DDBJ whole genome shotgun (WGS) entry which is preliminary data.</text>
</comment>